<evidence type="ECO:0000313" key="2">
    <source>
        <dbReference type="EMBL" id="PVH93125.1"/>
    </source>
</evidence>
<dbReference type="PANTHER" id="PTHR43720:SF3">
    <property type="entry name" value="ALDEHYDE DEHYDROGENASE ALDH (AFU_ORTHOLOGUE AFUA_8G02310)-RELATED"/>
    <property type="match status" value="1"/>
</dbReference>
<accession>A0A2V1D553</accession>
<sequence>SIQLTAPNGTEYALPTGLFIDNEFVPSESGQTIESLNPYDETPNAKVASAGEKDVDKAVAAARAAFKSPQWRNLTPSERGALLWKLGDLCERDSQILATIDAWDNG</sequence>
<proteinExistence type="predicted"/>
<dbReference type="Proteomes" id="UP000244855">
    <property type="component" value="Unassembled WGS sequence"/>
</dbReference>
<feature type="non-terminal residue" evidence="2">
    <location>
        <position position="106"/>
    </location>
</feature>
<dbReference type="EMBL" id="KZ805614">
    <property type="protein sequence ID" value="PVH93125.1"/>
    <property type="molecule type" value="Genomic_DNA"/>
</dbReference>
<dbReference type="Pfam" id="PF00171">
    <property type="entry name" value="Aldedh"/>
    <property type="match status" value="1"/>
</dbReference>
<dbReference type="GO" id="GO:0004029">
    <property type="term" value="F:aldehyde dehydrogenase (NAD+) activity"/>
    <property type="evidence" value="ECO:0007669"/>
    <property type="project" value="TreeGrafter"/>
</dbReference>
<feature type="non-terminal residue" evidence="2">
    <location>
        <position position="1"/>
    </location>
</feature>
<dbReference type="InterPro" id="IPR016161">
    <property type="entry name" value="Ald_DH/histidinol_DH"/>
</dbReference>
<name>A0A2V1D553_9PLEO</name>
<evidence type="ECO:0000259" key="1">
    <source>
        <dbReference type="Pfam" id="PF00171"/>
    </source>
</evidence>
<feature type="domain" description="Aldehyde dehydrogenase" evidence="1">
    <location>
        <begin position="24"/>
        <end position="106"/>
    </location>
</feature>
<dbReference type="InterPro" id="IPR016162">
    <property type="entry name" value="Ald_DH_N"/>
</dbReference>
<dbReference type="GO" id="GO:0006598">
    <property type="term" value="P:polyamine catabolic process"/>
    <property type="evidence" value="ECO:0007669"/>
    <property type="project" value="TreeGrafter"/>
</dbReference>
<dbReference type="Gene3D" id="3.40.605.10">
    <property type="entry name" value="Aldehyde Dehydrogenase, Chain A, domain 1"/>
    <property type="match status" value="1"/>
</dbReference>
<dbReference type="OrthoDB" id="310895at2759"/>
<reference evidence="2 3" key="1">
    <citation type="journal article" date="2018" name="Sci. Rep.">
        <title>Comparative genomics provides insights into the lifestyle and reveals functional heterogeneity of dark septate endophytic fungi.</title>
        <authorList>
            <person name="Knapp D.G."/>
            <person name="Nemeth J.B."/>
            <person name="Barry K."/>
            <person name="Hainaut M."/>
            <person name="Henrissat B."/>
            <person name="Johnson J."/>
            <person name="Kuo A."/>
            <person name="Lim J.H.P."/>
            <person name="Lipzen A."/>
            <person name="Nolan M."/>
            <person name="Ohm R.A."/>
            <person name="Tamas L."/>
            <person name="Grigoriev I.V."/>
            <person name="Spatafora J.W."/>
            <person name="Nagy L.G."/>
            <person name="Kovacs G.M."/>
        </authorList>
    </citation>
    <scope>NUCLEOTIDE SEQUENCE [LARGE SCALE GENOMIC DNA]</scope>
    <source>
        <strain evidence="2 3">DSE2036</strain>
    </source>
</reference>
<keyword evidence="3" id="KW-1185">Reference proteome</keyword>
<dbReference type="SUPFAM" id="SSF53720">
    <property type="entry name" value="ALDH-like"/>
    <property type="match status" value="1"/>
</dbReference>
<dbReference type="STRING" id="97972.A0A2V1D553"/>
<evidence type="ECO:0000313" key="3">
    <source>
        <dbReference type="Proteomes" id="UP000244855"/>
    </source>
</evidence>
<gene>
    <name evidence="2" type="ORF">DM02DRAFT_469717</name>
</gene>
<dbReference type="InterPro" id="IPR015590">
    <property type="entry name" value="Aldehyde_DH_dom"/>
</dbReference>
<dbReference type="AlphaFoldDB" id="A0A2V1D553"/>
<dbReference type="PANTHER" id="PTHR43720">
    <property type="entry name" value="2-AMINOMUCONIC SEMIALDEHYDE DEHYDROGENASE"/>
    <property type="match status" value="1"/>
</dbReference>
<organism evidence="2 3">
    <name type="scientific">Periconia macrospinosa</name>
    <dbReference type="NCBI Taxonomy" id="97972"/>
    <lineage>
        <taxon>Eukaryota</taxon>
        <taxon>Fungi</taxon>
        <taxon>Dikarya</taxon>
        <taxon>Ascomycota</taxon>
        <taxon>Pezizomycotina</taxon>
        <taxon>Dothideomycetes</taxon>
        <taxon>Pleosporomycetidae</taxon>
        <taxon>Pleosporales</taxon>
        <taxon>Massarineae</taxon>
        <taxon>Periconiaceae</taxon>
        <taxon>Periconia</taxon>
    </lineage>
</organism>
<protein>
    <submittedName>
        <fullName evidence="2">Aldedh-domain-containing protein</fullName>
    </submittedName>
</protein>